<evidence type="ECO:0008006" key="3">
    <source>
        <dbReference type="Google" id="ProtNLM"/>
    </source>
</evidence>
<dbReference type="eggNOG" id="ENOG502S56F">
    <property type="taxonomic scope" value="Eukaryota"/>
</dbReference>
<dbReference type="OrthoDB" id="4031914at2759"/>
<dbReference type="AlphaFoldDB" id="A0A1Q3A139"/>
<organism evidence="1 2">
    <name type="scientific">Zygosaccharomyces rouxii</name>
    <dbReference type="NCBI Taxonomy" id="4956"/>
    <lineage>
        <taxon>Eukaryota</taxon>
        <taxon>Fungi</taxon>
        <taxon>Dikarya</taxon>
        <taxon>Ascomycota</taxon>
        <taxon>Saccharomycotina</taxon>
        <taxon>Saccharomycetes</taxon>
        <taxon>Saccharomycetales</taxon>
        <taxon>Saccharomycetaceae</taxon>
        <taxon>Zygosaccharomyces</taxon>
    </lineage>
</organism>
<comment type="caution">
    <text evidence="1">The sequence shown here is derived from an EMBL/GenBank/DDBJ whole genome shotgun (WGS) entry which is preliminary data.</text>
</comment>
<gene>
    <name evidence="1" type="ORF">ZYGR_0P00610</name>
</gene>
<evidence type="ECO:0000313" key="1">
    <source>
        <dbReference type="EMBL" id="GAV49418.1"/>
    </source>
</evidence>
<reference evidence="1 2" key="1">
    <citation type="submission" date="2016-08" db="EMBL/GenBank/DDBJ databases">
        <title>Draft genome sequence of allopolyploid Zygosaccharomyces rouxii.</title>
        <authorList>
            <person name="Watanabe J."/>
            <person name="Uehara K."/>
            <person name="Mogi Y."/>
            <person name="Tsukioka Y."/>
        </authorList>
    </citation>
    <scope>NUCLEOTIDE SEQUENCE [LARGE SCALE GENOMIC DNA]</scope>
    <source>
        <strain evidence="1 2">NBRC 110957</strain>
    </source>
</reference>
<sequence length="206" mass="24420">MDGSSSDNFEYILQLTKILSAECRANRQERDKVEHLFKRLAKQSYVNYEQLSGNVSPRKKELFDKISTPTEEDQLIMQNYELVKQIELQEYMNNKVWLLINEINEHLSSIRNFVIERKLAASKDVTNFIDEKFTVNGQRLDMSCQVLRNEINVSKRKSELVIQEFKHLVQEIDWNLVPKNSKDFIKFQSKLKMLENRYNISIDLPI</sequence>
<dbReference type="EMBL" id="BDGX01000016">
    <property type="protein sequence ID" value="GAV49418.1"/>
    <property type="molecule type" value="Genomic_DNA"/>
</dbReference>
<dbReference type="Proteomes" id="UP000187013">
    <property type="component" value="Unassembled WGS sequence"/>
</dbReference>
<proteinExistence type="predicted"/>
<name>A0A1Q3A139_ZYGRO</name>
<accession>A0A1Q3A139</accession>
<protein>
    <recommendedName>
        <fullName evidence="3">Factor arrest protein 3</fullName>
    </recommendedName>
</protein>
<evidence type="ECO:0000313" key="2">
    <source>
        <dbReference type="Proteomes" id="UP000187013"/>
    </source>
</evidence>